<dbReference type="Pfam" id="PF05943">
    <property type="entry name" value="VipB"/>
    <property type="match status" value="1"/>
</dbReference>
<dbReference type="Pfam" id="PF18945">
    <property type="entry name" value="VipB_2"/>
    <property type="match status" value="1"/>
</dbReference>
<dbReference type="RefSeq" id="WP_394822251.1">
    <property type="nucleotide sequence ID" value="NZ_CP089984.1"/>
</dbReference>
<keyword evidence="4" id="KW-1185">Reference proteome</keyword>
<organism evidence="3 4">
    <name type="scientific">Pendulispora albinea</name>
    <dbReference type="NCBI Taxonomy" id="2741071"/>
    <lineage>
        <taxon>Bacteria</taxon>
        <taxon>Pseudomonadati</taxon>
        <taxon>Myxococcota</taxon>
        <taxon>Myxococcia</taxon>
        <taxon>Myxococcales</taxon>
        <taxon>Sorangiineae</taxon>
        <taxon>Pendulisporaceae</taxon>
        <taxon>Pendulispora</taxon>
    </lineage>
</organism>
<accession>A0ABZ2LTY1</accession>
<protein>
    <submittedName>
        <fullName evidence="3">Type VI secretion system contractile sheath large subunit</fullName>
    </submittedName>
</protein>
<sequence length="447" mass="50584">MSAEPSRAEPSRAEPSRAAIERMIADLDARIGRVVDSILHHPDFQRLEAAWRGLWHVVSRVSFDQNIEVHLWSCSKEELQDDLADAAEVTTSRYFRAVYTSEFGQFGGKPYTAVFANFAIDASPSDMTLMRRMAAVSAMAHAPLLLGASPALFLLERFSALTSAANVPAIFEDSTHHVKWNALRESDDARYVGILLPRILLRLRYGEEHEGAESFVYEERTHGAEDYLWGSPIYAFAVRLAKSFARHRTALAMLGSEGDEPPVRDIHPTMGGEHEKPAVEVVLSRRMEGTLAELGFIPLMCDPHRAQLFFTTASSIQLPRTFARDERAADGTDPTVNFFLGTHLPYLFFAARFAHYIKVIERERLGGNRTREEIESDLNEWISRYVAAMDNVSPATRRQRPLRYARIKTSDVAGSPGWYRMEVLIQPHLRHMEHEFQISVTGRIDTR</sequence>
<dbReference type="EMBL" id="CP089984">
    <property type="protein sequence ID" value="WXB12630.1"/>
    <property type="molecule type" value="Genomic_DNA"/>
</dbReference>
<feature type="domain" description="TssC1 C-terminal" evidence="2">
    <location>
        <begin position="336"/>
        <end position="443"/>
    </location>
</feature>
<dbReference type="InterPro" id="IPR010269">
    <property type="entry name" value="T6SS_TssC-like"/>
</dbReference>
<name>A0ABZ2LTY1_9BACT</name>
<feature type="domain" description="TssC1 N-terminal" evidence="1">
    <location>
        <begin position="21"/>
        <end position="317"/>
    </location>
</feature>
<dbReference type="Proteomes" id="UP001370348">
    <property type="component" value="Chromosome"/>
</dbReference>
<evidence type="ECO:0000259" key="1">
    <source>
        <dbReference type="Pfam" id="PF05943"/>
    </source>
</evidence>
<dbReference type="PANTHER" id="PTHR35565">
    <property type="entry name" value="CYTOPLASMIC PROTEIN-RELATED"/>
    <property type="match status" value="1"/>
</dbReference>
<dbReference type="InterPro" id="IPR044031">
    <property type="entry name" value="TssC1_N"/>
</dbReference>
<reference evidence="3 4" key="1">
    <citation type="submission" date="2021-12" db="EMBL/GenBank/DDBJ databases">
        <title>Discovery of the Pendulisporaceae a myxobacterial family with distinct sporulation behavior and unique specialized metabolism.</title>
        <authorList>
            <person name="Garcia R."/>
            <person name="Popoff A."/>
            <person name="Bader C.D."/>
            <person name="Loehr J."/>
            <person name="Walesch S."/>
            <person name="Walt C."/>
            <person name="Boldt J."/>
            <person name="Bunk B."/>
            <person name="Haeckl F.J.F.P.J."/>
            <person name="Gunesch A.P."/>
            <person name="Birkelbach J."/>
            <person name="Nuebel U."/>
            <person name="Pietschmann T."/>
            <person name="Bach T."/>
            <person name="Mueller R."/>
        </authorList>
    </citation>
    <scope>NUCLEOTIDE SEQUENCE [LARGE SCALE GENOMIC DNA]</scope>
    <source>
        <strain evidence="3 4">MSr11954</strain>
    </source>
</reference>
<gene>
    <name evidence="3" type="primary">tssC</name>
    <name evidence="3" type="ORF">LZC94_32870</name>
</gene>
<dbReference type="NCBIfam" id="TIGR03355">
    <property type="entry name" value="VI_chp_2"/>
    <property type="match status" value="1"/>
</dbReference>
<dbReference type="InterPro" id="IPR044032">
    <property type="entry name" value="TssC1_C"/>
</dbReference>
<dbReference type="PANTHER" id="PTHR35565:SF1">
    <property type="entry name" value="TYPE VI SECRETION SYSTEM CONTRACTILE SHEATH LARGE SUBUNIT"/>
    <property type="match status" value="1"/>
</dbReference>
<proteinExistence type="predicted"/>
<evidence type="ECO:0000313" key="4">
    <source>
        <dbReference type="Proteomes" id="UP001370348"/>
    </source>
</evidence>
<evidence type="ECO:0000259" key="2">
    <source>
        <dbReference type="Pfam" id="PF18945"/>
    </source>
</evidence>
<evidence type="ECO:0000313" key="3">
    <source>
        <dbReference type="EMBL" id="WXB12630.1"/>
    </source>
</evidence>